<dbReference type="RefSeq" id="WP_066394474.1">
    <property type="nucleotide sequence ID" value="NZ_CP015378.1"/>
</dbReference>
<reference evidence="1 2" key="1">
    <citation type="submission" date="2016-04" db="EMBL/GenBank/DDBJ databases">
        <title>Complete genome sequence of Fictibacillus phosphorivorans G25-29, a strain toxic to nematodes.</title>
        <authorList>
            <person name="Zheng Z."/>
        </authorList>
    </citation>
    <scope>NUCLEOTIDE SEQUENCE [LARGE SCALE GENOMIC DNA]</scope>
    <source>
        <strain evidence="1 2">G25-29</strain>
    </source>
</reference>
<evidence type="ECO:0000313" key="2">
    <source>
        <dbReference type="Proteomes" id="UP000076623"/>
    </source>
</evidence>
<dbReference type="Proteomes" id="UP000076623">
    <property type="component" value="Chromosome"/>
</dbReference>
<organism evidence="1 2">
    <name type="scientific">Fictibacillus phosphorivorans</name>
    <dbReference type="NCBI Taxonomy" id="1221500"/>
    <lineage>
        <taxon>Bacteria</taxon>
        <taxon>Bacillati</taxon>
        <taxon>Bacillota</taxon>
        <taxon>Bacilli</taxon>
        <taxon>Bacillales</taxon>
        <taxon>Fictibacillaceae</taxon>
        <taxon>Fictibacillus</taxon>
    </lineage>
</organism>
<proteinExistence type="predicted"/>
<dbReference type="EMBL" id="CP015378">
    <property type="protein sequence ID" value="ANC77198.1"/>
    <property type="molecule type" value="Genomic_DNA"/>
</dbReference>
<name>A0A160ILN0_9BACL</name>
<dbReference type="KEGG" id="fpn:ABE65_010440"/>
<accession>A0A160ILN0</accession>
<gene>
    <name evidence="1" type="ORF">ABE65_010440</name>
</gene>
<keyword evidence="2" id="KW-1185">Reference proteome</keyword>
<evidence type="ECO:0000313" key="1">
    <source>
        <dbReference type="EMBL" id="ANC77198.1"/>
    </source>
</evidence>
<sequence length="145" mass="17107">MIKELDMVHLNLRIITKYEELDKKKRFMINKSHGGSENYNYVYQYIREEILTIYNNPQYVANVLVEYLYGIKNAKNKTTLWNSFGDVLVANLKKNLGDSILCPDCNVRFEVTKQRQAKCLSCQENTKKEKAKARKVKFKNKKMTK</sequence>
<dbReference type="AlphaFoldDB" id="A0A160ILN0"/>
<protein>
    <submittedName>
        <fullName evidence="1">Uncharacterized protein</fullName>
    </submittedName>
</protein>